<keyword evidence="1" id="KW-0132">Cell division</keyword>
<evidence type="ECO:0000313" key="1">
    <source>
        <dbReference type="EMBL" id="KUK67580.1"/>
    </source>
</evidence>
<proteinExistence type="predicted"/>
<protein>
    <submittedName>
        <fullName evidence="1">Cell division protein FtsZ</fullName>
    </submittedName>
</protein>
<accession>A0A101GZI5</accession>
<sequence>MMSFEIDTGKKNTEIRLPSIKVIGVGGAGG</sequence>
<feature type="non-terminal residue" evidence="1">
    <location>
        <position position="30"/>
    </location>
</feature>
<comment type="caution">
    <text evidence="1">The sequence shown here is derived from an EMBL/GenBank/DDBJ whole genome shotgun (WGS) entry which is preliminary data.</text>
</comment>
<reference evidence="2" key="1">
    <citation type="journal article" date="2015" name="MBio">
        <title>Genome-Resolved Metagenomic Analysis Reveals Roles for Candidate Phyla and Other Microbial Community Members in Biogeochemical Transformations in Oil Reservoirs.</title>
        <authorList>
            <person name="Hu P."/>
            <person name="Tom L."/>
            <person name="Singh A."/>
            <person name="Thomas B.C."/>
            <person name="Baker B.J."/>
            <person name="Piceno Y.M."/>
            <person name="Andersen G.L."/>
            <person name="Banfield J.F."/>
        </authorList>
    </citation>
    <scope>NUCLEOTIDE SEQUENCE [LARGE SCALE GENOMIC DNA]</scope>
</reference>
<dbReference type="Proteomes" id="UP000054260">
    <property type="component" value="Unassembled WGS sequence"/>
</dbReference>
<dbReference type="EMBL" id="LGGH01000091">
    <property type="protein sequence ID" value="KUK67580.1"/>
    <property type="molecule type" value="Genomic_DNA"/>
</dbReference>
<name>A0A101GZI5_9BACT</name>
<evidence type="ECO:0000313" key="2">
    <source>
        <dbReference type="Proteomes" id="UP000054260"/>
    </source>
</evidence>
<organism evidence="1 2">
    <name type="scientific">Mesotoga infera</name>
    <dbReference type="NCBI Taxonomy" id="1236046"/>
    <lineage>
        <taxon>Bacteria</taxon>
        <taxon>Thermotogati</taxon>
        <taxon>Thermotogota</taxon>
        <taxon>Thermotogae</taxon>
        <taxon>Kosmotogales</taxon>
        <taxon>Kosmotogaceae</taxon>
        <taxon>Mesotoga</taxon>
    </lineage>
</organism>
<dbReference type="AlphaFoldDB" id="A0A101GZI5"/>
<gene>
    <name evidence="1" type="ORF">XD86_0719</name>
</gene>
<dbReference type="GO" id="GO:0051301">
    <property type="term" value="P:cell division"/>
    <property type="evidence" value="ECO:0007669"/>
    <property type="project" value="UniProtKB-KW"/>
</dbReference>
<keyword evidence="1" id="KW-0131">Cell cycle</keyword>